<evidence type="ECO:0000256" key="7">
    <source>
        <dbReference type="ARBA" id="ARBA00022989"/>
    </source>
</evidence>
<dbReference type="Proteomes" id="UP000216454">
    <property type="component" value="Unassembled WGS sequence"/>
</dbReference>
<evidence type="ECO:0000256" key="3">
    <source>
        <dbReference type="ARBA" id="ARBA00022448"/>
    </source>
</evidence>
<keyword evidence="3 9" id="KW-0813">Transport</keyword>
<dbReference type="GO" id="GO:0016740">
    <property type="term" value="F:transferase activity"/>
    <property type="evidence" value="ECO:0007669"/>
    <property type="project" value="UniProtKB-KW"/>
</dbReference>
<evidence type="ECO:0000256" key="4">
    <source>
        <dbReference type="ARBA" id="ARBA00022475"/>
    </source>
</evidence>
<dbReference type="PANTHER" id="PTHR30413:SF8">
    <property type="entry name" value="TRANSPORT PERMEASE PROTEIN"/>
    <property type="match status" value="1"/>
</dbReference>
<comment type="subcellular location">
    <subcellularLocation>
        <location evidence="1">Cell inner membrane</location>
        <topology evidence="1">Multi-pass membrane protein</topology>
    </subcellularLocation>
    <subcellularLocation>
        <location evidence="9">Cell membrane</location>
        <topology evidence="9">Multi-pass membrane protein</topology>
    </subcellularLocation>
</comment>
<feature type="transmembrane region" description="Helical" evidence="9">
    <location>
        <begin position="42"/>
        <end position="67"/>
    </location>
</feature>
<evidence type="ECO:0000256" key="9">
    <source>
        <dbReference type="RuleBase" id="RU361157"/>
    </source>
</evidence>
<keyword evidence="6 9" id="KW-0812">Transmembrane</keyword>
<keyword evidence="12" id="KW-1185">Reference proteome</keyword>
<dbReference type="GO" id="GO:0140359">
    <property type="term" value="F:ABC-type transporter activity"/>
    <property type="evidence" value="ECO:0007669"/>
    <property type="project" value="InterPro"/>
</dbReference>
<dbReference type="InterPro" id="IPR047817">
    <property type="entry name" value="ABC2_TM_bact-type"/>
</dbReference>
<evidence type="ECO:0000256" key="6">
    <source>
        <dbReference type="ARBA" id="ARBA00022692"/>
    </source>
</evidence>
<feature type="transmembrane region" description="Helical" evidence="9">
    <location>
        <begin position="250"/>
        <end position="271"/>
    </location>
</feature>
<evidence type="ECO:0000256" key="8">
    <source>
        <dbReference type="ARBA" id="ARBA00023136"/>
    </source>
</evidence>
<feature type="domain" description="ABC transmembrane type-2" evidence="10">
    <location>
        <begin position="43"/>
        <end position="274"/>
    </location>
</feature>
<dbReference type="GO" id="GO:0005886">
    <property type="term" value="C:plasma membrane"/>
    <property type="evidence" value="ECO:0007669"/>
    <property type="project" value="UniProtKB-SubCell"/>
</dbReference>
<protein>
    <recommendedName>
        <fullName evidence="9">Transport permease protein</fullName>
    </recommendedName>
</protein>
<keyword evidence="8 9" id="KW-0472">Membrane</keyword>
<dbReference type="PANTHER" id="PTHR30413">
    <property type="entry name" value="INNER MEMBRANE TRANSPORT PERMEASE"/>
    <property type="match status" value="1"/>
</dbReference>
<sequence>MAKKIKSQGGARTAPSSGHEYSRIVLKELVKTDFKMRYQGSVLGMAWSVLKPLMLFVVMYCVFVRFLKFTDGTPHFAMVLLLGTVLWNFFSEATGMGLQSIVARGDLLRKIHFPNYIIVMAATLNSLISLAINLVVVVIFSIINGVHFTWRVVLVPVGIAELFFLTLGVSLLLATMNVYFRDIQHIWEVLSQALFYSIPVIYPLSMVISVSPVFAKILLLNPLAQTIQDIRYWLIAPETTPTVWNYINTWWISLIPLVIAVLIFAVGAYVFNRNSRRFAEIL</sequence>
<comment type="similarity">
    <text evidence="2 9">Belongs to the ABC-2 integral membrane protein family.</text>
</comment>
<dbReference type="PROSITE" id="PS51012">
    <property type="entry name" value="ABC_TM2"/>
    <property type="match status" value="1"/>
</dbReference>
<dbReference type="InterPro" id="IPR013525">
    <property type="entry name" value="ABC2_TM"/>
</dbReference>
<evidence type="ECO:0000256" key="2">
    <source>
        <dbReference type="ARBA" id="ARBA00007783"/>
    </source>
</evidence>
<keyword evidence="5" id="KW-0997">Cell inner membrane</keyword>
<dbReference type="EMBL" id="MWWQ01000008">
    <property type="protein sequence ID" value="OZG51402.1"/>
    <property type="molecule type" value="Genomic_DNA"/>
</dbReference>
<feature type="transmembrane region" description="Helical" evidence="9">
    <location>
        <begin position="73"/>
        <end position="90"/>
    </location>
</feature>
<feature type="transmembrane region" description="Helical" evidence="9">
    <location>
        <begin position="149"/>
        <end position="173"/>
    </location>
</feature>
<dbReference type="RefSeq" id="WP_094691373.1">
    <property type="nucleotide sequence ID" value="NZ_JBQKGU010000018.1"/>
</dbReference>
<dbReference type="OrthoDB" id="9789409at2"/>
<feature type="transmembrane region" description="Helical" evidence="9">
    <location>
        <begin position="116"/>
        <end position="143"/>
    </location>
</feature>
<keyword evidence="11" id="KW-0808">Transferase</keyword>
<keyword evidence="4 9" id="KW-1003">Cell membrane</keyword>
<evidence type="ECO:0000256" key="1">
    <source>
        <dbReference type="ARBA" id="ARBA00004429"/>
    </source>
</evidence>
<name>A0A261EX17_9BIFI</name>
<feature type="transmembrane region" description="Helical" evidence="9">
    <location>
        <begin position="194"/>
        <end position="215"/>
    </location>
</feature>
<evidence type="ECO:0000256" key="5">
    <source>
        <dbReference type="ARBA" id="ARBA00022519"/>
    </source>
</evidence>
<organism evidence="11 12">
    <name type="scientific">Pseudoscardovia suis</name>
    <dbReference type="NCBI Taxonomy" id="987063"/>
    <lineage>
        <taxon>Bacteria</taxon>
        <taxon>Bacillati</taxon>
        <taxon>Actinomycetota</taxon>
        <taxon>Actinomycetes</taxon>
        <taxon>Bifidobacteriales</taxon>
        <taxon>Bifidobacteriaceae</taxon>
        <taxon>Pseudoscardovia</taxon>
    </lineage>
</organism>
<evidence type="ECO:0000313" key="12">
    <source>
        <dbReference type="Proteomes" id="UP000216454"/>
    </source>
</evidence>
<dbReference type="GO" id="GO:0015920">
    <property type="term" value="P:lipopolysaccharide transport"/>
    <property type="evidence" value="ECO:0007669"/>
    <property type="project" value="TreeGrafter"/>
</dbReference>
<dbReference type="AlphaFoldDB" id="A0A261EX17"/>
<evidence type="ECO:0000313" key="11">
    <source>
        <dbReference type="EMBL" id="OZG51402.1"/>
    </source>
</evidence>
<proteinExistence type="inferred from homology"/>
<dbReference type="Pfam" id="PF01061">
    <property type="entry name" value="ABC2_membrane"/>
    <property type="match status" value="1"/>
</dbReference>
<evidence type="ECO:0000259" key="10">
    <source>
        <dbReference type="PROSITE" id="PS51012"/>
    </source>
</evidence>
<comment type="caution">
    <text evidence="11">The sequence shown here is derived from an EMBL/GenBank/DDBJ whole genome shotgun (WGS) entry which is preliminary data.</text>
</comment>
<gene>
    <name evidence="11" type="ORF">PSSU_1025</name>
</gene>
<reference evidence="11 12" key="1">
    <citation type="journal article" date="2017" name="BMC Genomics">
        <title>Comparative genomic and phylogenomic analyses of the Bifidobacteriaceae family.</title>
        <authorList>
            <person name="Lugli G.A."/>
            <person name="Milani C."/>
            <person name="Turroni F."/>
            <person name="Duranti S."/>
            <person name="Mancabelli L."/>
            <person name="Mangifesta M."/>
            <person name="Ferrario C."/>
            <person name="Modesto M."/>
            <person name="Mattarelli P."/>
            <person name="Jiri K."/>
            <person name="van Sinderen D."/>
            <person name="Ventura M."/>
        </authorList>
    </citation>
    <scope>NUCLEOTIDE SEQUENCE [LARGE SCALE GENOMIC DNA]</scope>
    <source>
        <strain evidence="11 12">DSM 24744</strain>
    </source>
</reference>
<accession>A0A261EX17</accession>
<keyword evidence="7 9" id="KW-1133">Transmembrane helix</keyword>